<dbReference type="STRING" id="1042311.A0A2T3ZNZ4"/>
<sequence>MFWSSDDQKTGSYAASSDIHPYDEEIEAFFTRNGFDGATRDACDEYARVRFPGSAAKPAATQGYCSYTLNISDEYLLQFRPEAFKLDTDTCMEVKSIYGKFAPTTRYLGEVGGVALQQVPDANVRSSAMMHVYLHQRIRGIPLSEFRKRNKSCRPDEDKMFKRRLMSGLAKVFALGFRARQASQEMKRILPAGTMAKGTIGKSMRWRLNLLSGLPDKDLLTHVSEAQAQLDIVEASSWCLTHGDLLPGNMMVDAKTGHLTGLIDWAEVEWLPFGMALYGVEEVLGEDMPSAAGGFEYYDDHEELRQLFWDEFLASVRRDGEEIQLREAEAARKLGILLWRGIAFDDGKMDRVVESGRDDSEIHKLRLFLEAPSVVVCSNKKCHWSESLISLWACVRRVFWHGGRGCCFGSESDETDLRARKDTFINRSKLGAA</sequence>
<dbReference type="InterPro" id="IPR011009">
    <property type="entry name" value="Kinase-like_dom_sf"/>
</dbReference>
<proteinExistence type="predicted"/>
<feature type="domain" description="Aminoglycoside phosphotransferase" evidence="1">
    <location>
        <begin position="217"/>
        <end position="270"/>
    </location>
</feature>
<dbReference type="AlphaFoldDB" id="A0A2T3ZNZ4"/>
<dbReference type="InterPro" id="IPR002575">
    <property type="entry name" value="Aminoglycoside_PTrfase"/>
</dbReference>
<reference evidence="2 3" key="1">
    <citation type="submission" date="2016-07" db="EMBL/GenBank/DDBJ databases">
        <title>Multiple horizontal gene transfer events from other fungi enriched the ability of initially mycotrophic Trichoderma (Ascomycota) to feed on dead plant biomass.</title>
        <authorList>
            <consortium name="DOE Joint Genome Institute"/>
            <person name="Aerts A."/>
            <person name="Atanasova L."/>
            <person name="Chenthamara K."/>
            <person name="Zhang J."/>
            <person name="Grujic M."/>
            <person name="Henrissat B."/>
            <person name="Kuo A."/>
            <person name="Salamov A."/>
            <person name="Lipzen A."/>
            <person name="Labutti K."/>
            <person name="Barry K."/>
            <person name="Miao Y."/>
            <person name="Rahimi M.J."/>
            <person name="Shen Q."/>
            <person name="Grigoriev I.V."/>
            <person name="Kubicek C.P."/>
            <person name="Druzhinina I.S."/>
        </authorList>
    </citation>
    <scope>NUCLEOTIDE SEQUENCE [LARGE SCALE GENOMIC DNA]</scope>
    <source>
        <strain evidence="2 3">CBS 433.97</strain>
    </source>
</reference>
<dbReference type="OrthoDB" id="5598852at2759"/>
<evidence type="ECO:0000313" key="2">
    <source>
        <dbReference type="EMBL" id="PTB46533.1"/>
    </source>
</evidence>
<dbReference type="Gene3D" id="3.90.1200.10">
    <property type="match status" value="1"/>
</dbReference>
<organism evidence="2 3">
    <name type="scientific">Trichoderma asperellum (strain ATCC 204424 / CBS 433.97 / NBRC 101777)</name>
    <dbReference type="NCBI Taxonomy" id="1042311"/>
    <lineage>
        <taxon>Eukaryota</taxon>
        <taxon>Fungi</taxon>
        <taxon>Dikarya</taxon>
        <taxon>Ascomycota</taxon>
        <taxon>Pezizomycotina</taxon>
        <taxon>Sordariomycetes</taxon>
        <taxon>Hypocreomycetidae</taxon>
        <taxon>Hypocreales</taxon>
        <taxon>Hypocreaceae</taxon>
        <taxon>Trichoderma</taxon>
    </lineage>
</organism>
<name>A0A2T3ZNZ4_TRIA4</name>
<protein>
    <recommendedName>
        <fullName evidence="1">Aminoglycoside phosphotransferase domain-containing protein</fullName>
    </recommendedName>
</protein>
<evidence type="ECO:0000313" key="3">
    <source>
        <dbReference type="Proteomes" id="UP000240493"/>
    </source>
</evidence>
<dbReference type="Pfam" id="PF01636">
    <property type="entry name" value="APH"/>
    <property type="match status" value="1"/>
</dbReference>
<dbReference type="Proteomes" id="UP000240493">
    <property type="component" value="Unassembled WGS sequence"/>
</dbReference>
<evidence type="ECO:0000259" key="1">
    <source>
        <dbReference type="Pfam" id="PF01636"/>
    </source>
</evidence>
<dbReference type="EMBL" id="KZ679256">
    <property type="protein sequence ID" value="PTB46533.1"/>
    <property type="molecule type" value="Genomic_DNA"/>
</dbReference>
<gene>
    <name evidence="2" type="ORF">M441DRAFT_53262</name>
</gene>
<dbReference type="InterPro" id="IPR051678">
    <property type="entry name" value="AGP_Transferase"/>
</dbReference>
<keyword evidence="3" id="KW-1185">Reference proteome</keyword>
<dbReference type="SUPFAM" id="SSF56112">
    <property type="entry name" value="Protein kinase-like (PK-like)"/>
    <property type="match status" value="1"/>
</dbReference>
<dbReference type="PANTHER" id="PTHR21310">
    <property type="entry name" value="AMINOGLYCOSIDE PHOSPHOTRANSFERASE-RELATED-RELATED"/>
    <property type="match status" value="1"/>
</dbReference>
<accession>A0A2T3ZNZ4</accession>
<dbReference type="PANTHER" id="PTHR21310:SF59">
    <property type="entry name" value="AMINOGLYCOSIDE PHOSPHOTRANSFERASE DOMAIN-CONTAINING PROTEIN"/>
    <property type="match status" value="1"/>
</dbReference>